<dbReference type="AlphaFoldDB" id="A0A1M7J8D7"/>
<dbReference type="RefSeq" id="WP_074830179.1">
    <property type="nucleotide sequence ID" value="NZ_FNTI01000001.1"/>
</dbReference>
<dbReference type="Gene3D" id="1.10.510.10">
    <property type="entry name" value="Transferase(Phosphotransferase) domain 1"/>
    <property type="match status" value="1"/>
</dbReference>
<proteinExistence type="predicted"/>
<dbReference type="GO" id="GO:0004674">
    <property type="term" value="F:protein serine/threonine kinase activity"/>
    <property type="evidence" value="ECO:0007669"/>
    <property type="project" value="UniProtKB-KW"/>
</dbReference>
<accession>A0A1M7J8D7</accession>
<dbReference type="SUPFAM" id="SSF56112">
    <property type="entry name" value="Protein kinase-like (PK-like)"/>
    <property type="match status" value="1"/>
</dbReference>
<dbReference type="NCBIfam" id="NF006620">
    <property type="entry name" value="PRK09188.1"/>
    <property type="match status" value="1"/>
</dbReference>
<dbReference type="InterPro" id="IPR045851">
    <property type="entry name" value="AMP-bd_C_sf"/>
</dbReference>
<dbReference type="InterPro" id="IPR011009">
    <property type="entry name" value="Kinase-like_dom_sf"/>
</dbReference>
<organism evidence="1 2">
    <name type="scientific">Bradyrhizobium lablabi</name>
    <dbReference type="NCBI Taxonomy" id="722472"/>
    <lineage>
        <taxon>Bacteria</taxon>
        <taxon>Pseudomonadati</taxon>
        <taxon>Pseudomonadota</taxon>
        <taxon>Alphaproteobacteria</taxon>
        <taxon>Hyphomicrobiales</taxon>
        <taxon>Nitrobacteraceae</taxon>
        <taxon>Bradyrhizobium</taxon>
    </lineage>
</organism>
<evidence type="ECO:0000313" key="1">
    <source>
        <dbReference type="EMBL" id="SEE48196.1"/>
    </source>
</evidence>
<name>A0A1M7J8D7_9BRAD</name>
<gene>
    <name evidence="1" type="ORF">SAMN05444171_7673</name>
</gene>
<keyword evidence="1" id="KW-0418">Kinase</keyword>
<reference evidence="1 2" key="1">
    <citation type="submission" date="2016-10" db="EMBL/GenBank/DDBJ databases">
        <authorList>
            <person name="de Groot N.N."/>
        </authorList>
    </citation>
    <scope>NUCLEOTIDE SEQUENCE [LARGE SCALE GENOMIC DNA]</scope>
    <source>
        <strain evidence="1 2">GAS522</strain>
    </source>
</reference>
<protein>
    <submittedName>
        <fullName evidence="1">Serine/threonine protein kinase</fullName>
    </submittedName>
</protein>
<evidence type="ECO:0000313" key="2">
    <source>
        <dbReference type="Proteomes" id="UP000183208"/>
    </source>
</evidence>
<dbReference type="OrthoDB" id="212517at2"/>
<dbReference type="EMBL" id="FNTI01000001">
    <property type="protein sequence ID" value="SEE48196.1"/>
    <property type="molecule type" value="Genomic_DNA"/>
</dbReference>
<keyword evidence="1" id="KW-0808">Transferase</keyword>
<dbReference type="Proteomes" id="UP000183208">
    <property type="component" value="Unassembled WGS sequence"/>
</dbReference>
<dbReference type="Gene3D" id="3.30.300.30">
    <property type="match status" value="1"/>
</dbReference>
<dbReference type="SUPFAM" id="SSF56801">
    <property type="entry name" value="Acetyl-CoA synthetase-like"/>
    <property type="match status" value="1"/>
</dbReference>
<sequence>MALRGDDAAVLSARWSEGVLLKRDVFSTVERGRFRAEGGDVEGVLRRLDQVPLWSYPLARHLFARERRALTLARDLNVGPKLLWAGRQALVRGFIDGVALHLAKPHGDLAYFRSAKLALRKLHRAGICHNDLAKEQNWLRGSDGNAYLTDFQLAGCFKSRSRLFRIAAYEDLRHLLKHKRSYAPSALTPMERKILARKSFVASLWLKTGKKVYQAITRGLFNFSDREGGGRRLVNDAPVLADLIRKNPEVRDTAIVAFADRRVGVGLYAFVEADKVALEKQLRSELSSAKGIKPPEHIQVVHALPRDSFGKPRTEILQLVAMNQIDLIEPMMTSDADREFLKDILEQRKNLRDRFNFESADMDQSAR</sequence>
<keyword evidence="1" id="KW-0723">Serine/threonine-protein kinase</keyword>